<sequence length="128" mass="14019">MLLVTSSCMYRQTRRSGGLVQRQTSLKNSNVRAIGARAEQCTNASCIYEPPQCGKCKTRGLACSGRAPAQQADQEGGTRATSRSEDESARCCLLRPAVVLRRSRWHPATCHRLHFGASFAFTSNQLEG</sequence>
<protein>
    <submittedName>
        <fullName evidence="2">Uncharacterized protein</fullName>
    </submittedName>
</protein>
<dbReference type="InParanoid" id="A0A317XYI5"/>
<proteinExistence type="predicted"/>
<dbReference type="Proteomes" id="UP000246740">
    <property type="component" value="Unassembled WGS sequence"/>
</dbReference>
<accession>A0A317XYI5</accession>
<keyword evidence="3" id="KW-1185">Reference proteome</keyword>
<evidence type="ECO:0000313" key="3">
    <source>
        <dbReference type="Proteomes" id="UP000246740"/>
    </source>
</evidence>
<evidence type="ECO:0000313" key="2">
    <source>
        <dbReference type="EMBL" id="PWZ03355.1"/>
    </source>
</evidence>
<feature type="region of interest" description="Disordered" evidence="1">
    <location>
        <begin position="67"/>
        <end position="88"/>
    </location>
</feature>
<evidence type="ECO:0000256" key="1">
    <source>
        <dbReference type="SAM" id="MobiDB-lite"/>
    </source>
</evidence>
<gene>
    <name evidence="2" type="ORF">BCV70DRAFT_15540</name>
</gene>
<organism evidence="2 3">
    <name type="scientific">Testicularia cyperi</name>
    <dbReference type="NCBI Taxonomy" id="1882483"/>
    <lineage>
        <taxon>Eukaryota</taxon>
        <taxon>Fungi</taxon>
        <taxon>Dikarya</taxon>
        <taxon>Basidiomycota</taxon>
        <taxon>Ustilaginomycotina</taxon>
        <taxon>Ustilaginomycetes</taxon>
        <taxon>Ustilaginales</taxon>
        <taxon>Anthracoideaceae</taxon>
        <taxon>Testicularia</taxon>
    </lineage>
</organism>
<reference evidence="2 3" key="1">
    <citation type="journal article" date="2018" name="Mol. Biol. Evol.">
        <title>Broad Genomic Sampling Reveals a Smut Pathogenic Ancestry of the Fungal Clade Ustilaginomycotina.</title>
        <authorList>
            <person name="Kijpornyongpan T."/>
            <person name="Mondo S.J."/>
            <person name="Barry K."/>
            <person name="Sandor L."/>
            <person name="Lee J."/>
            <person name="Lipzen A."/>
            <person name="Pangilinan J."/>
            <person name="LaButti K."/>
            <person name="Hainaut M."/>
            <person name="Henrissat B."/>
            <person name="Grigoriev I.V."/>
            <person name="Spatafora J.W."/>
            <person name="Aime M.C."/>
        </authorList>
    </citation>
    <scope>NUCLEOTIDE SEQUENCE [LARGE SCALE GENOMIC DNA]</scope>
    <source>
        <strain evidence="2 3">MCA 3645</strain>
    </source>
</reference>
<dbReference type="EMBL" id="KZ819188">
    <property type="protein sequence ID" value="PWZ03355.1"/>
    <property type="molecule type" value="Genomic_DNA"/>
</dbReference>
<name>A0A317XYI5_9BASI</name>
<dbReference type="AlphaFoldDB" id="A0A317XYI5"/>